<proteinExistence type="predicted"/>
<dbReference type="PROSITE" id="PS50213">
    <property type="entry name" value="FAS1"/>
    <property type="match status" value="3"/>
</dbReference>
<protein>
    <recommendedName>
        <fullName evidence="1">FAS1 domain-containing protein</fullName>
    </recommendedName>
</protein>
<feature type="domain" description="FAS1" evidence="1">
    <location>
        <begin position="193"/>
        <end position="332"/>
    </location>
</feature>
<accession>A0ABM5K2L3</accession>
<keyword evidence="3" id="KW-1185">Reference proteome</keyword>
<dbReference type="RefSeq" id="XP_050504425.1">
    <property type="nucleotide sequence ID" value="XM_050648468.1"/>
</dbReference>
<feature type="domain" description="FAS1" evidence="1">
    <location>
        <begin position="43"/>
        <end position="175"/>
    </location>
</feature>
<dbReference type="Pfam" id="PF02469">
    <property type="entry name" value="Fasciclin"/>
    <property type="match status" value="3"/>
</dbReference>
<evidence type="ECO:0000313" key="2">
    <source>
        <dbReference type="EnsemblMetazoa" id="XP_050504425.1"/>
    </source>
</evidence>
<feature type="domain" description="FAS1" evidence="1">
    <location>
        <begin position="344"/>
        <end position="486"/>
    </location>
</feature>
<dbReference type="SUPFAM" id="SSF82153">
    <property type="entry name" value="FAS1 domain"/>
    <property type="match status" value="3"/>
</dbReference>
<sequence length="520" mass="59696">MHTLISYASTVKFTFPANPIPSSSVSASTYKLQPRYQIFHTRYKTIYQKIQQEPLYSEFNGLIHTSTAAKLNLHYEQLTVFVPENWAFRHSEVKYNSELAFYHMSFEIKSLDMLKRTNSLPTVILENPPLWISQNNGELYINNAKIVKNKSDYLTRSRNGDMGKQQILHMIDEVLDPVIKSPTASPSAFDFLTTLYKWNLGPANTVSQFLTKIQETKLQYVFKQNAGHTYFIPIDSGIGPSKFKMMNKNIILGHVVPFNVLFTRPTAKNTLFETLANDEMLYVAISFEEKDKRLFVKGLIRDVLGHREFYSEVIKANIPVNNGVIHLISQPLGINTKDLKPFPFLPVLEKVSLDPNLDVFFSMGERTGFNKNFSKKNVSFTYFVPLDTAWKKAESEYLEAVENEIDILGKHLIISDAPYSIELLLSLTKANNYTDIELQSESGTLRIMVLLIKGVYYLKWHNRFIKIERPNYECTNGVIHVLSSPLANFRRRDVNGVDIENLLFEGIFNKINKTLNALTK</sequence>
<organism evidence="2 3">
    <name type="scientific">Diabrotica virgifera virgifera</name>
    <name type="common">western corn rootworm</name>
    <dbReference type="NCBI Taxonomy" id="50390"/>
    <lineage>
        <taxon>Eukaryota</taxon>
        <taxon>Metazoa</taxon>
        <taxon>Ecdysozoa</taxon>
        <taxon>Arthropoda</taxon>
        <taxon>Hexapoda</taxon>
        <taxon>Insecta</taxon>
        <taxon>Pterygota</taxon>
        <taxon>Neoptera</taxon>
        <taxon>Endopterygota</taxon>
        <taxon>Coleoptera</taxon>
        <taxon>Polyphaga</taxon>
        <taxon>Cucujiformia</taxon>
        <taxon>Chrysomeloidea</taxon>
        <taxon>Chrysomelidae</taxon>
        <taxon>Galerucinae</taxon>
        <taxon>Diabroticina</taxon>
        <taxon>Diabroticites</taxon>
        <taxon>Diabrotica</taxon>
    </lineage>
</organism>
<dbReference type="InterPro" id="IPR000782">
    <property type="entry name" value="FAS1_domain"/>
</dbReference>
<dbReference type="InterPro" id="IPR050904">
    <property type="entry name" value="Adhesion/Biosynth-related"/>
</dbReference>
<dbReference type="InterPro" id="IPR036378">
    <property type="entry name" value="FAS1_dom_sf"/>
</dbReference>
<name>A0ABM5K2L3_DIAVI</name>
<evidence type="ECO:0000259" key="1">
    <source>
        <dbReference type="PROSITE" id="PS50213"/>
    </source>
</evidence>
<reference evidence="2" key="1">
    <citation type="submission" date="2025-05" db="UniProtKB">
        <authorList>
            <consortium name="EnsemblMetazoa"/>
        </authorList>
    </citation>
    <scope>IDENTIFICATION</scope>
</reference>
<evidence type="ECO:0000313" key="3">
    <source>
        <dbReference type="Proteomes" id="UP001652700"/>
    </source>
</evidence>
<dbReference type="Gene3D" id="2.30.180.10">
    <property type="entry name" value="FAS1 domain"/>
    <property type="match status" value="3"/>
</dbReference>
<dbReference type="GeneID" id="114330763"/>
<dbReference type="EnsemblMetazoa" id="XM_050648468.1">
    <property type="protein sequence ID" value="XP_050504425.1"/>
    <property type="gene ID" value="LOC114330763"/>
</dbReference>
<dbReference type="PANTHER" id="PTHR10900">
    <property type="entry name" value="PERIOSTIN-RELATED"/>
    <property type="match status" value="1"/>
</dbReference>
<dbReference type="Proteomes" id="UP001652700">
    <property type="component" value="Unplaced"/>
</dbReference>
<dbReference type="PANTHER" id="PTHR10900:SF80">
    <property type="entry name" value="FASCICLIN-1"/>
    <property type="match status" value="1"/>
</dbReference>
<dbReference type="SMART" id="SM00554">
    <property type="entry name" value="FAS1"/>
    <property type="match status" value="3"/>
</dbReference>